<dbReference type="Proteomes" id="UP000054498">
    <property type="component" value="Unassembled WGS sequence"/>
</dbReference>
<dbReference type="KEGG" id="mng:MNEG_6290"/>
<sequence length="228" mass="25119">MQMALPYWRESPGARWKLAGVIGLTLATTGVSVAFSFLGRDFFNALSARDADAFYRQLGLYLGAFAVGIPVIVFSDYYQSRLALDWREWMTNRLLAQYFRDRSFYQLQAGQLVDNPDQRIAADVRHAEACLGRLIEVALRVRVLGAGMHALCEVRGCHPIRIRMAFTDTSLALFLTLLNSVIDLVSFSGILYTIYPPLFAVLLAYSIGGTAASLALGKVSGAARRGAL</sequence>
<dbReference type="Gene3D" id="1.20.1560.10">
    <property type="entry name" value="ABC transporter type 1, transmembrane domain"/>
    <property type="match status" value="1"/>
</dbReference>
<proteinExistence type="predicted"/>
<reference evidence="7 8" key="1">
    <citation type="journal article" date="2013" name="BMC Genomics">
        <title>Reconstruction of the lipid metabolism for the microalga Monoraphidium neglectum from its genome sequence reveals characteristics suitable for biofuel production.</title>
        <authorList>
            <person name="Bogen C."/>
            <person name="Al-Dilaimi A."/>
            <person name="Albersmeier A."/>
            <person name="Wichmann J."/>
            <person name="Grundmann M."/>
            <person name="Rupp O."/>
            <person name="Lauersen K.J."/>
            <person name="Blifernez-Klassen O."/>
            <person name="Kalinowski J."/>
            <person name="Goesmann A."/>
            <person name="Mussgnug J.H."/>
            <person name="Kruse O."/>
        </authorList>
    </citation>
    <scope>NUCLEOTIDE SEQUENCE [LARGE SCALE GENOMIC DNA]</scope>
    <source>
        <strain evidence="7 8">SAG 48.87</strain>
    </source>
</reference>
<dbReference type="PANTHER" id="PTHR11384:SF59">
    <property type="entry name" value="LYSOSOMAL COBALAMIN TRANSPORTER ABCD4"/>
    <property type="match status" value="1"/>
</dbReference>
<protein>
    <recommendedName>
        <fullName evidence="6">ABC transmembrane type-1 domain-containing protein</fullName>
    </recommendedName>
</protein>
<accession>A0A0D2L372</accession>
<organism evidence="7 8">
    <name type="scientific">Monoraphidium neglectum</name>
    <dbReference type="NCBI Taxonomy" id="145388"/>
    <lineage>
        <taxon>Eukaryota</taxon>
        <taxon>Viridiplantae</taxon>
        <taxon>Chlorophyta</taxon>
        <taxon>core chlorophytes</taxon>
        <taxon>Chlorophyceae</taxon>
        <taxon>CS clade</taxon>
        <taxon>Sphaeropleales</taxon>
        <taxon>Selenastraceae</taxon>
        <taxon>Monoraphidium</taxon>
    </lineage>
</organism>
<dbReference type="AlphaFoldDB" id="A0A0D2L372"/>
<dbReference type="Pfam" id="PF06472">
    <property type="entry name" value="ABC_membrane_2"/>
    <property type="match status" value="1"/>
</dbReference>
<dbReference type="SUPFAM" id="SSF90123">
    <property type="entry name" value="ABC transporter transmembrane region"/>
    <property type="match status" value="1"/>
</dbReference>
<feature type="domain" description="ABC transmembrane type-1" evidence="6">
    <location>
        <begin position="19"/>
        <end position="228"/>
    </location>
</feature>
<dbReference type="GO" id="GO:0140359">
    <property type="term" value="F:ABC-type transporter activity"/>
    <property type="evidence" value="ECO:0007669"/>
    <property type="project" value="InterPro"/>
</dbReference>
<keyword evidence="8" id="KW-1185">Reference proteome</keyword>
<dbReference type="InterPro" id="IPR050835">
    <property type="entry name" value="ABC_transporter_sub-D"/>
</dbReference>
<dbReference type="RefSeq" id="XP_013900693.1">
    <property type="nucleotide sequence ID" value="XM_014045239.1"/>
</dbReference>
<evidence type="ECO:0000313" key="8">
    <source>
        <dbReference type="Proteomes" id="UP000054498"/>
    </source>
</evidence>
<feature type="transmembrane region" description="Helical" evidence="5">
    <location>
        <begin position="198"/>
        <end position="216"/>
    </location>
</feature>
<feature type="transmembrane region" description="Helical" evidence="5">
    <location>
        <begin position="58"/>
        <end position="78"/>
    </location>
</feature>
<keyword evidence="2 5" id="KW-0812">Transmembrane</keyword>
<dbReference type="GO" id="GO:0016020">
    <property type="term" value="C:membrane"/>
    <property type="evidence" value="ECO:0007669"/>
    <property type="project" value="InterPro"/>
</dbReference>
<dbReference type="InterPro" id="IPR036640">
    <property type="entry name" value="ABC1_TM_sf"/>
</dbReference>
<gene>
    <name evidence="7" type="ORF">MNEG_6290</name>
</gene>
<name>A0A0D2L372_9CHLO</name>
<evidence type="ECO:0000256" key="5">
    <source>
        <dbReference type="SAM" id="Phobius"/>
    </source>
</evidence>
<evidence type="ECO:0000256" key="1">
    <source>
        <dbReference type="ARBA" id="ARBA00022448"/>
    </source>
</evidence>
<evidence type="ECO:0000313" key="7">
    <source>
        <dbReference type="EMBL" id="KIZ01674.1"/>
    </source>
</evidence>
<dbReference type="EMBL" id="KK101227">
    <property type="protein sequence ID" value="KIZ01674.1"/>
    <property type="molecule type" value="Genomic_DNA"/>
</dbReference>
<dbReference type="OrthoDB" id="422637at2759"/>
<dbReference type="InterPro" id="IPR011527">
    <property type="entry name" value="ABC1_TM_dom"/>
</dbReference>
<dbReference type="STRING" id="145388.A0A0D2L372"/>
<evidence type="ECO:0000256" key="4">
    <source>
        <dbReference type="ARBA" id="ARBA00023136"/>
    </source>
</evidence>
<keyword evidence="1" id="KW-0813">Transport</keyword>
<keyword evidence="4 5" id="KW-0472">Membrane</keyword>
<dbReference type="PANTHER" id="PTHR11384">
    <property type="entry name" value="ATP-BINDING CASSETTE, SUB-FAMILY D MEMBER"/>
    <property type="match status" value="1"/>
</dbReference>
<feature type="transmembrane region" description="Helical" evidence="5">
    <location>
        <begin position="171"/>
        <end position="192"/>
    </location>
</feature>
<evidence type="ECO:0000256" key="3">
    <source>
        <dbReference type="ARBA" id="ARBA00022989"/>
    </source>
</evidence>
<evidence type="ECO:0000259" key="6">
    <source>
        <dbReference type="PROSITE" id="PS50929"/>
    </source>
</evidence>
<dbReference type="GeneID" id="25739166"/>
<evidence type="ECO:0000256" key="2">
    <source>
        <dbReference type="ARBA" id="ARBA00022692"/>
    </source>
</evidence>
<dbReference type="GO" id="GO:0005524">
    <property type="term" value="F:ATP binding"/>
    <property type="evidence" value="ECO:0007669"/>
    <property type="project" value="InterPro"/>
</dbReference>
<dbReference type="PROSITE" id="PS50929">
    <property type="entry name" value="ABC_TM1F"/>
    <property type="match status" value="1"/>
</dbReference>
<keyword evidence="3 5" id="KW-1133">Transmembrane helix</keyword>